<proteinExistence type="predicted"/>
<dbReference type="InterPro" id="IPR017744">
    <property type="entry name" value="BcsG"/>
</dbReference>
<feature type="region of interest" description="Disordered" evidence="1">
    <location>
        <begin position="162"/>
        <end position="184"/>
    </location>
</feature>
<evidence type="ECO:0000313" key="3">
    <source>
        <dbReference type="EMBL" id="MBB3141012.1"/>
    </source>
</evidence>
<comment type="caution">
    <text evidence="3">The sequence shown here is derived from an EMBL/GenBank/DDBJ whole genome shotgun (WGS) entry which is preliminary data.</text>
</comment>
<dbReference type="Pfam" id="PF11658">
    <property type="entry name" value="CBP_BcsG"/>
    <property type="match status" value="1"/>
</dbReference>
<sequence length="550" mass="61241">MSHSESIAATSPFPVSRYWRGFGLWNLYFIFKLALYWRGAIDFDALANLVFAAFLLLPLPPRWLHRLRHLVAIPIGVALFYHDTWLPPFERLIAQSSQVGAMSPAYLLELASRVVDWQWLGVFFVLAVGYGFVAPWFRVTVPVVLALVWLGVAPLLSQGASVPVRPGQAVSSDVPAGTERTATREETVIPAPAEEASDSVLDDRLQSFYASERERYTTFSARPAGAVPFDILFLNICSLSWDDIAVAGLEDHPLLDYLDVVFDDFNSATSYSGPAGLRLLQASCGQRSHAALYNDVPARCHLFENLAELGFEPSLVLNHDGHFDDYLALLQREGGLDVPMLSLSGLQAPMVAFDDSPVYRDLTMLQRWDEQDAQGANAVFYNTVTLHDGNRFVGQRGFADYDVRLRQLFDDLLTFLQQLEAEERRVAVFVVPEHGAALRGDRMQFPGMREIPNPLITHVPVGVKLIGLDSPRHGEPLHVTAPSSYLALSELTSRLVANDVFGQPRLDWSTLVADLPVTQPISENEGVVMMPFGEEPYIRLEGQGWMPYPQ</sequence>
<reference evidence="3 4" key="1">
    <citation type="submission" date="2020-08" db="EMBL/GenBank/DDBJ databases">
        <title>Genomic Encyclopedia of Type Strains, Phase III (KMG-III): the genomes of soil and plant-associated and newly described type strains.</title>
        <authorList>
            <person name="Whitman W."/>
        </authorList>
    </citation>
    <scope>NUCLEOTIDE SEQUENCE [LARGE SCALE GENOMIC DNA]</scope>
    <source>
        <strain evidence="3 4">CECT 5995</strain>
    </source>
</reference>
<dbReference type="RefSeq" id="WP_183387401.1">
    <property type="nucleotide sequence ID" value="NZ_JACHXM010000007.1"/>
</dbReference>
<dbReference type="AlphaFoldDB" id="A0A7W5BXJ9"/>
<evidence type="ECO:0000313" key="4">
    <source>
        <dbReference type="Proteomes" id="UP000525987"/>
    </source>
</evidence>
<keyword evidence="2" id="KW-1133">Transmembrane helix</keyword>
<keyword evidence="2" id="KW-0472">Membrane</keyword>
<feature type="transmembrane region" description="Helical" evidence="2">
    <location>
        <begin position="117"/>
        <end position="137"/>
    </location>
</feature>
<keyword evidence="2" id="KW-0812">Transmembrane</keyword>
<accession>A0A7W5BXJ9</accession>
<organism evidence="3 4">
    <name type="scientific">Halomonas organivorans</name>
    <dbReference type="NCBI Taxonomy" id="257772"/>
    <lineage>
        <taxon>Bacteria</taxon>
        <taxon>Pseudomonadati</taxon>
        <taxon>Pseudomonadota</taxon>
        <taxon>Gammaproteobacteria</taxon>
        <taxon>Oceanospirillales</taxon>
        <taxon>Halomonadaceae</taxon>
        <taxon>Halomonas</taxon>
    </lineage>
</organism>
<evidence type="ECO:0000256" key="2">
    <source>
        <dbReference type="SAM" id="Phobius"/>
    </source>
</evidence>
<name>A0A7W5BXJ9_9GAMM</name>
<protein>
    <submittedName>
        <fullName evidence="3">Cellulose synthase operon protein YhjU</fullName>
    </submittedName>
</protein>
<dbReference type="NCBIfam" id="TIGR03368">
    <property type="entry name" value="cellulose_yhjU"/>
    <property type="match status" value="1"/>
</dbReference>
<dbReference type="Proteomes" id="UP000525987">
    <property type="component" value="Unassembled WGS sequence"/>
</dbReference>
<feature type="transmembrane region" description="Helical" evidence="2">
    <location>
        <begin position="35"/>
        <end position="57"/>
    </location>
</feature>
<evidence type="ECO:0000256" key="1">
    <source>
        <dbReference type="SAM" id="MobiDB-lite"/>
    </source>
</evidence>
<dbReference type="EMBL" id="JACHXM010000007">
    <property type="protein sequence ID" value="MBB3141012.1"/>
    <property type="molecule type" value="Genomic_DNA"/>
</dbReference>
<keyword evidence="4" id="KW-1185">Reference proteome</keyword>
<gene>
    <name evidence="3" type="ORF">FHR96_001886</name>
</gene>